<gene>
    <name evidence="3" type="ORF">BSF38_01941</name>
</gene>
<evidence type="ECO:0000259" key="2">
    <source>
        <dbReference type="SMART" id="SM00507"/>
    </source>
</evidence>
<feature type="domain" description="HNH nuclease" evidence="2">
    <location>
        <begin position="45"/>
        <end position="99"/>
    </location>
</feature>
<evidence type="ECO:0000313" key="4">
    <source>
        <dbReference type="Proteomes" id="UP000186309"/>
    </source>
</evidence>
<dbReference type="CDD" id="cd00085">
    <property type="entry name" value="HNHc"/>
    <property type="match status" value="1"/>
</dbReference>
<dbReference type="STRING" id="1387353.BSF38_01941"/>
<dbReference type="AlphaFoldDB" id="A0A1U7CNH3"/>
<dbReference type="InterPro" id="IPR003615">
    <property type="entry name" value="HNH_nuc"/>
</dbReference>
<organism evidence="3 4">
    <name type="scientific">Paludisphaera borealis</name>
    <dbReference type="NCBI Taxonomy" id="1387353"/>
    <lineage>
        <taxon>Bacteria</taxon>
        <taxon>Pseudomonadati</taxon>
        <taxon>Planctomycetota</taxon>
        <taxon>Planctomycetia</taxon>
        <taxon>Isosphaerales</taxon>
        <taxon>Isosphaeraceae</taxon>
        <taxon>Paludisphaera</taxon>
    </lineage>
</organism>
<dbReference type="RefSeq" id="WP_076345136.1">
    <property type="nucleotide sequence ID" value="NZ_CP019082.1"/>
</dbReference>
<evidence type="ECO:0000256" key="1">
    <source>
        <dbReference type="SAM" id="MobiDB-lite"/>
    </source>
</evidence>
<accession>A0A1U7CNH3</accession>
<dbReference type="GO" id="GO:0008270">
    <property type="term" value="F:zinc ion binding"/>
    <property type="evidence" value="ECO:0007669"/>
    <property type="project" value="InterPro"/>
</dbReference>
<dbReference type="Proteomes" id="UP000186309">
    <property type="component" value="Chromosome"/>
</dbReference>
<dbReference type="GO" id="GO:0004519">
    <property type="term" value="F:endonuclease activity"/>
    <property type="evidence" value="ECO:0007669"/>
    <property type="project" value="InterPro"/>
</dbReference>
<dbReference type="GO" id="GO:0003676">
    <property type="term" value="F:nucleic acid binding"/>
    <property type="evidence" value="ECO:0007669"/>
    <property type="project" value="InterPro"/>
</dbReference>
<proteinExistence type="predicted"/>
<dbReference type="SMART" id="SM00507">
    <property type="entry name" value="HNHc"/>
    <property type="match status" value="1"/>
</dbReference>
<dbReference type="Gene3D" id="1.10.30.50">
    <property type="match status" value="1"/>
</dbReference>
<name>A0A1U7CNH3_9BACT</name>
<protein>
    <recommendedName>
        <fullName evidence="2">HNH nuclease domain-containing protein</fullName>
    </recommendedName>
</protein>
<dbReference type="OrthoDB" id="292052at2"/>
<sequence>MPDIPYFTGRPDGRIPQHKPPPPRTESAEGRKARKKIYNSAAWKKCRALALRRQPLCPECLKNGVHSPSVEVHHVKDLAEGGDQYSLDNLQPLCKMHHGTVTRWRMYQGKHDDGQTRPTT</sequence>
<dbReference type="KEGG" id="pbor:BSF38_01941"/>
<dbReference type="EMBL" id="CP019082">
    <property type="protein sequence ID" value="APW60471.1"/>
    <property type="molecule type" value="Genomic_DNA"/>
</dbReference>
<feature type="region of interest" description="Disordered" evidence="1">
    <location>
        <begin position="1"/>
        <end position="33"/>
    </location>
</feature>
<dbReference type="InterPro" id="IPR002711">
    <property type="entry name" value="HNH"/>
</dbReference>
<keyword evidence="4" id="KW-1185">Reference proteome</keyword>
<reference evidence="4" key="1">
    <citation type="submission" date="2016-12" db="EMBL/GenBank/DDBJ databases">
        <title>Comparative genomics of four Isosphaeraceae planctomycetes: a common pool of plasmids and glycoside hydrolase genes.</title>
        <authorList>
            <person name="Ivanova A."/>
        </authorList>
    </citation>
    <scope>NUCLEOTIDE SEQUENCE [LARGE SCALE GENOMIC DNA]</scope>
    <source>
        <strain evidence="4">PX4</strain>
    </source>
</reference>
<dbReference type="Pfam" id="PF01844">
    <property type="entry name" value="HNH"/>
    <property type="match status" value="1"/>
</dbReference>
<evidence type="ECO:0000313" key="3">
    <source>
        <dbReference type="EMBL" id="APW60471.1"/>
    </source>
</evidence>